<evidence type="ECO:0000313" key="2">
    <source>
        <dbReference type="EMBL" id="GII02962.1"/>
    </source>
</evidence>
<gene>
    <name evidence="2" type="ORF">Pta02_49700</name>
</gene>
<evidence type="ECO:0000256" key="1">
    <source>
        <dbReference type="SAM" id="Phobius"/>
    </source>
</evidence>
<dbReference type="RefSeq" id="WP_203877276.1">
    <property type="nucleotide sequence ID" value="NZ_BOOK01000036.1"/>
</dbReference>
<dbReference type="EMBL" id="BOOK01000036">
    <property type="protein sequence ID" value="GII02962.1"/>
    <property type="molecule type" value="Genomic_DNA"/>
</dbReference>
<keyword evidence="1" id="KW-0812">Transmembrane</keyword>
<protein>
    <submittedName>
        <fullName evidence="2">Uncharacterized protein</fullName>
    </submittedName>
</protein>
<dbReference type="AlphaFoldDB" id="A0A8J3WXK7"/>
<accession>A0A8J3WXK7</accession>
<dbReference type="Proteomes" id="UP000634476">
    <property type="component" value="Unassembled WGS sequence"/>
</dbReference>
<keyword evidence="1" id="KW-0472">Membrane</keyword>
<organism evidence="2 3">
    <name type="scientific">Planobispora takensis</name>
    <dbReference type="NCBI Taxonomy" id="1367882"/>
    <lineage>
        <taxon>Bacteria</taxon>
        <taxon>Bacillati</taxon>
        <taxon>Actinomycetota</taxon>
        <taxon>Actinomycetes</taxon>
        <taxon>Streptosporangiales</taxon>
        <taxon>Streptosporangiaceae</taxon>
        <taxon>Planobispora</taxon>
    </lineage>
</organism>
<feature type="transmembrane region" description="Helical" evidence="1">
    <location>
        <begin position="161"/>
        <end position="180"/>
    </location>
</feature>
<evidence type="ECO:0000313" key="3">
    <source>
        <dbReference type="Proteomes" id="UP000634476"/>
    </source>
</evidence>
<keyword evidence="1" id="KW-1133">Transmembrane helix</keyword>
<comment type="caution">
    <text evidence="2">The sequence shown here is derived from an EMBL/GenBank/DDBJ whole genome shotgun (WGS) entry which is preliminary data.</text>
</comment>
<keyword evidence="3" id="KW-1185">Reference proteome</keyword>
<name>A0A8J3WXK7_9ACTN</name>
<reference evidence="2" key="1">
    <citation type="submission" date="2021-01" db="EMBL/GenBank/DDBJ databases">
        <title>Whole genome shotgun sequence of Planobispora takensis NBRC 109077.</title>
        <authorList>
            <person name="Komaki H."/>
            <person name="Tamura T."/>
        </authorList>
    </citation>
    <scope>NUCLEOTIDE SEQUENCE</scope>
    <source>
        <strain evidence="2">NBRC 109077</strain>
    </source>
</reference>
<feature type="transmembrane region" description="Helical" evidence="1">
    <location>
        <begin position="117"/>
        <end position="141"/>
    </location>
</feature>
<sequence>MTLSPPGGMSRARDAARLVRPRTFLILLALLAPVLLLANVGLPFSAAGIKEVSGGVGILDLEPRESAEGVYRALAAYGEEGRERYLVLLATLDLLIPPLLALTCALAAALGVGRVRWWIWVVPVAALVADYAENAVLVILLTRHPAPGPAAWLPALTTVKTTTAVAEVVLAVAGLVYTAVRGFRRRSAGPSRPGR</sequence>
<feature type="transmembrane region" description="Helical" evidence="1">
    <location>
        <begin position="85"/>
        <end position="110"/>
    </location>
</feature>
<proteinExistence type="predicted"/>